<dbReference type="Gene3D" id="3.90.220.20">
    <property type="entry name" value="DNA methylase specificity domains"/>
    <property type="match status" value="1"/>
</dbReference>
<dbReference type="PANTHER" id="PTHR30408">
    <property type="entry name" value="TYPE-1 RESTRICTION ENZYME ECOKI SPECIFICITY PROTEIN"/>
    <property type="match status" value="1"/>
</dbReference>
<dbReference type="EMBL" id="JAQLXW010000024">
    <property type="protein sequence ID" value="MDB8004845.1"/>
    <property type="molecule type" value="Genomic_DNA"/>
</dbReference>
<dbReference type="EC" id="3.1.21.-" evidence="5"/>
<dbReference type="InterPro" id="IPR044946">
    <property type="entry name" value="Restrct_endonuc_typeI_TRD_sf"/>
</dbReference>
<dbReference type="GO" id="GO:0009307">
    <property type="term" value="P:DNA restriction-modification system"/>
    <property type="evidence" value="ECO:0007669"/>
    <property type="project" value="UniProtKB-KW"/>
</dbReference>
<comment type="caution">
    <text evidence="5">The sequence shown here is derived from an EMBL/GenBank/DDBJ whole genome shotgun (WGS) entry which is preliminary data.</text>
</comment>
<dbReference type="PANTHER" id="PTHR30408:SF13">
    <property type="entry name" value="TYPE I RESTRICTION ENZYME HINDI SPECIFICITY SUBUNIT"/>
    <property type="match status" value="1"/>
</dbReference>
<keyword evidence="5" id="KW-0540">Nuclease</keyword>
<evidence type="ECO:0000259" key="4">
    <source>
        <dbReference type="Pfam" id="PF01420"/>
    </source>
</evidence>
<evidence type="ECO:0000313" key="6">
    <source>
        <dbReference type="Proteomes" id="UP001210809"/>
    </source>
</evidence>
<keyword evidence="3" id="KW-0238">DNA-binding</keyword>
<gene>
    <name evidence="5" type="ORF">PNE09_12360</name>
</gene>
<evidence type="ECO:0000256" key="1">
    <source>
        <dbReference type="ARBA" id="ARBA00010923"/>
    </source>
</evidence>
<dbReference type="GO" id="GO:0016787">
    <property type="term" value="F:hydrolase activity"/>
    <property type="evidence" value="ECO:0007669"/>
    <property type="project" value="UniProtKB-KW"/>
</dbReference>
<dbReference type="Proteomes" id="UP001210809">
    <property type="component" value="Unassembled WGS sequence"/>
</dbReference>
<evidence type="ECO:0000313" key="5">
    <source>
        <dbReference type="EMBL" id="MDB8004845.1"/>
    </source>
</evidence>
<dbReference type="AlphaFoldDB" id="A0AAW6D1F5"/>
<proteinExistence type="inferred from homology"/>
<keyword evidence="2" id="KW-0680">Restriction system</keyword>
<dbReference type="GO" id="GO:0004519">
    <property type="term" value="F:endonuclease activity"/>
    <property type="evidence" value="ECO:0007669"/>
    <property type="project" value="UniProtKB-KW"/>
</dbReference>
<dbReference type="SUPFAM" id="SSF116734">
    <property type="entry name" value="DNA methylase specificity domain"/>
    <property type="match status" value="1"/>
</dbReference>
<reference evidence="5" key="1">
    <citation type="submission" date="2023-01" db="EMBL/GenBank/DDBJ databases">
        <title>Human gut microbiome strain richness.</title>
        <authorList>
            <person name="Chen-Liaw A."/>
        </authorList>
    </citation>
    <scope>NUCLEOTIDE SEQUENCE</scope>
    <source>
        <strain evidence="5">1001283st1_G1_1001283B150217_161031</strain>
    </source>
</reference>
<keyword evidence="5" id="KW-0378">Hydrolase</keyword>
<dbReference type="Pfam" id="PF01420">
    <property type="entry name" value="Methylase_S"/>
    <property type="match status" value="1"/>
</dbReference>
<organism evidence="5 6">
    <name type="scientific">[Eubacterium] siraeum</name>
    <dbReference type="NCBI Taxonomy" id="39492"/>
    <lineage>
        <taxon>Bacteria</taxon>
        <taxon>Bacillati</taxon>
        <taxon>Bacillota</taxon>
        <taxon>Clostridia</taxon>
        <taxon>Eubacteriales</taxon>
        <taxon>Oscillospiraceae</taxon>
        <taxon>Oscillospiraceae incertae sedis</taxon>
    </lineage>
</organism>
<dbReference type="InterPro" id="IPR052021">
    <property type="entry name" value="Type-I_RS_S_subunit"/>
</dbReference>
<evidence type="ECO:0000256" key="2">
    <source>
        <dbReference type="ARBA" id="ARBA00022747"/>
    </source>
</evidence>
<dbReference type="GO" id="GO:0003677">
    <property type="term" value="F:DNA binding"/>
    <property type="evidence" value="ECO:0007669"/>
    <property type="project" value="UniProtKB-KW"/>
</dbReference>
<keyword evidence="5" id="KW-0255">Endonuclease</keyword>
<feature type="domain" description="Type I restriction modification DNA specificity" evidence="4">
    <location>
        <begin position="25"/>
        <end position="189"/>
    </location>
</feature>
<protein>
    <submittedName>
        <fullName evidence="5">Restriction endonuclease subunit S</fullName>
        <ecNumber evidence="5">3.1.21.-</ecNumber>
    </submittedName>
</protein>
<name>A0AAW6D1F5_9FIRM</name>
<accession>A0AAW6D1F5</accession>
<sequence>MLNNNLEQQAQAIFANEFLSLDTLPEGWKQASLIDIADYLNGLAMQKYRPTADETGIPVLKIKELRQGCCDDNSELCSPSIKSEYIIRDGDVIFSWSGSLLVDFWCGGICGLNQHLFKVTSNKYNKWFYYAWTKHHLDRFIAVAVDKATTMGHIKRDELSKAEVLIPNEADYKRIETLLQPIYDLIIANRIENKKLAETRDFLLPRLISGELDVSDIDL</sequence>
<evidence type="ECO:0000256" key="3">
    <source>
        <dbReference type="ARBA" id="ARBA00023125"/>
    </source>
</evidence>
<dbReference type="InterPro" id="IPR000055">
    <property type="entry name" value="Restrct_endonuc_typeI_TRD"/>
</dbReference>
<comment type="similarity">
    <text evidence="1">Belongs to the type-I restriction system S methylase family.</text>
</comment>